<evidence type="ECO:0000313" key="7">
    <source>
        <dbReference type="EMBL" id="OAF58114.1"/>
    </source>
</evidence>
<accession>A0A177AAJ8</accession>
<feature type="transmembrane region" description="Helical" evidence="5">
    <location>
        <begin position="6"/>
        <end position="24"/>
    </location>
</feature>
<proteinExistence type="inferred from homology"/>
<evidence type="ECO:0000256" key="4">
    <source>
        <dbReference type="ARBA" id="ARBA00023136"/>
    </source>
</evidence>
<feature type="transmembrane region" description="Helical" evidence="5">
    <location>
        <begin position="154"/>
        <end position="172"/>
    </location>
</feature>
<dbReference type="VEuPathDB" id="FungiDB:GMDG_03818"/>
<dbReference type="PANTHER" id="PTHR14624:SF0">
    <property type="entry name" value="POLYPRENOL REDUCTASE"/>
    <property type="match status" value="1"/>
</dbReference>
<organism evidence="7">
    <name type="scientific">Pseudogymnoascus destructans</name>
    <dbReference type="NCBI Taxonomy" id="655981"/>
    <lineage>
        <taxon>Eukaryota</taxon>
        <taxon>Fungi</taxon>
        <taxon>Dikarya</taxon>
        <taxon>Ascomycota</taxon>
        <taxon>Pezizomycotina</taxon>
        <taxon>Leotiomycetes</taxon>
        <taxon>Thelebolales</taxon>
        <taxon>Thelebolaceae</taxon>
        <taxon>Pseudogymnoascus</taxon>
    </lineage>
</organism>
<dbReference type="GeneID" id="36288509"/>
<dbReference type="InterPro" id="IPR001104">
    <property type="entry name" value="3-oxo-5_a-steroid_4-DH_C"/>
</dbReference>
<keyword evidence="5" id="KW-0521">NADP</keyword>
<sequence length="308" mass="34162">MDPVQVLRNFYLLASTLLVSFNVVPSLQQRFLKYGARATKEKDEHGKPIEEPESNSRLSQLMDLLASFGVPHSWFTHFYIASVASSVFWAIQVACKGFVFRFLAELHLDNSVNEPSMAIDQVVLVWALMAIQGCRRLYECITLTKPTTSKMGAAAYLLGLVFYLAMGVVVWVEGIPSILANDISFQSLAIMIQPSVKTVIGVPLFLLGSIAQNTCHTYLASLKKYSLPEEGLFRGIISPHYTSECVIYLGLAIAGAPPGQPLNKTIATVVFFEAINLGITAESTRAWYSEKFGAKSIDGRWRIFPYVY</sequence>
<dbReference type="GO" id="GO:0003865">
    <property type="term" value="F:3-oxo-5-alpha-steroid 4-dehydrogenase activity"/>
    <property type="evidence" value="ECO:0007669"/>
    <property type="project" value="TreeGrafter"/>
</dbReference>
<dbReference type="Pfam" id="PF02544">
    <property type="entry name" value="Steroid_dh"/>
    <property type="match status" value="1"/>
</dbReference>
<dbReference type="GO" id="GO:0160198">
    <property type="term" value="F:polyprenal reductase activity"/>
    <property type="evidence" value="ECO:0007669"/>
    <property type="project" value="UniProtKB-EC"/>
</dbReference>
<comment type="caution">
    <text evidence="5">Lacks conserved residue(s) required for the propagation of feature annotation.</text>
</comment>
<feature type="domain" description="3-oxo-5-alpha-steroid 4-dehydrogenase C-terminal" evidence="6">
    <location>
        <begin position="194"/>
        <end position="308"/>
    </location>
</feature>
<dbReference type="GO" id="GO:0005789">
    <property type="term" value="C:endoplasmic reticulum membrane"/>
    <property type="evidence" value="ECO:0007669"/>
    <property type="project" value="UniProtKB-SubCell"/>
</dbReference>
<dbReference type="GO" id="GO:0016095">
    <property type="term" value="P:polyprenol catabolic process"/>
    <property type="evidence" value="ECO:0007669"/>
    <property type="project" value="UniProtKB-UniRule"/>
</dbReference>
<comment type="function">
    <text evidence="5">Plays a key role in early steps of protein N-linked glycosylation by being involved in the conversion of polyprenol into dolichol. Acts as a polyprenal reductase that mediates the reduction of polyprenal into dolichal in a NADP-dependent mechanism. Dolichols are required for the synthesis of dolichol-linked monosaccharides and the oligosaccharide precursor used for N-glycosylation.</text>
</comment>
<dbReference type="Proteomes" id="UP000077154">
    <property type="component" value="Unassembled WGS sequence"/>
</dbReference>
<reference evidence="7" key="1">
    <citation type="submission" date="2016-03" db="EMBL/GenBank/DDBJ databases">
        <title>Updated assembly of Pseudogymnoascus destructans, the fungus causing white-nose syndrome of bats.</title>
        <authorList>
            <person name="Palmer J.M."/>
            <person name="Drees K.P."/>
            <person name="Foster J.T."/>
            <person name="Lindner D.L."/>
        </authorList>
    </citation>
    <scope>NUCLEOTIDE SEQUENCE [LARGE SCALE GENOMIC DNA]</scope>
    <source>
        <strain evidence="7">20631-21</strain>
    </source>
</reference>
<dbReference type="EMBL" id="KV441398">
    <property type="protein sequence ID" value="OAF58114.1"/>
    <property type="molecule type" value="Genomic_DNA"/>
</dbReference>
<keyword evidence="5" id="KW-0256">Endoplasmic reticulum</keyword>
<dbReference type="OrthoDB" id="541710at2759"/>
<comment type="subcellular location">
    <subcellularLocation>
        <location evidence="1">Endomembrane system</location>
        <topology evidence="1">Multi-pass membrane protein</topology>
    </subcellularLocation>
    <subcellularLocation>
        <location evidence="5">Endoplasmic reticulum membrane</location>
    </subcellularLocation>
</comment>
<comment type="catalytic activity">
    <reaction evidence="5">
        <text>a di-trans,poly-cis-dolichal + NADP(+) = a di-trans,poly-cis-polyprenal + NADPH + H(+)</text>
        <dbReference type="Rhea" id="RHEA:80727"/>
        <dbReference type="Rhea" id="RHEA-COMP:19536"/>
        <dbReference type="Rhea" id="RHEA-COMP:19537"/>
        <dbReference type="ChEBI" id="CHEBI:15378"/>
        <dbReference type="ChEBI" id="CHEBI:57783"/>
        <dbReference type="ChEBI" id="CHEBI:58349"/>
        <dbReference type="ChEBI" id="CHEBI:231623"/>
        <dbReference type="ChEBI" id="CHEBI:231637"/>
        <dbReference type="EC" id="1.3.1.94"/>
    </reaction>
    <physiologicalReaction direction="right-to-left" evidence="5">
        <dbReference type="Rhea" id="RHEA:80729"/>
    </physiologicalReaction>
</comment>
<keyword evidence="3 5" id="KW-1133">Transmembrane helix</keyword>
<evidence type="ECO:0000256" key="1">
    <source>
        <dbReference type="ARBA" id="ARBA00004127"/>
    </source>
</evidence>
<keyword evidence="2 5" id="KW-0812">Transmembrane</keyword>
<dbReference type="InterPro" id="IPR039698">
    <property type="entry name" value="Dfg10/SRD5A3"/>
</dbReference>
<dbReference type="eggNOG" id="KOG1640">
    <property type="taxonomic scope" value="Eukaryota"/>
</dbReference>
<evidence type="ECO:0000259" key="6">
    <source>
        <dbReference type="Pfam" id="PF02544"/>
    </source>
</evidence>
<dbReference type="RefSeq" id="XP_024323399.1">
    <property type="nucleotide sequence ID" value="XM_024469065.1"/>
</dbReference>
<comment type="pathway">
    <text evidence="5">Protein modification; protein glycosylation.</text>
</comment>
<dbReference type="GO" id="GO:0006488">
    <property type="term" value="P:dolichol-linked oligosaccharide biosynthetic process"/>
    <property type="evidence" value="ECO:0007669"/>
    <property type="project" value="UniProtKB-UniRule"/>
</dbReference>
<dbReference type="GO" id="GO:0102389">
    <property type="term" value="F:polyprenol reductase activity"/>
    <property type="evidence" value="ECO:0007669"/>
    <property type="project" value="UniProtKB-UniRule"/>
</dbReference>
<dbReference type="PROSITE" id="PS50244">
    <property type="entry name" value="S5A_REDUCTASE"/>
    <property type="match status" value="1"/>
</dbReference>
<comment type="similarity">
    <text evidence="5">Belongs to the steroid 5-alpha reductase family. Polyprenal reductase subfamily.</text>
</comment>
<dbReference type="UniPathway" id="UPA00378"/>
<feature type="transmembrane region" description="Helical" evidence="5">
    <location>
        <begin position="78"/>
        <end position="104"/>
    </location>
</feature>
<keyword evidence="4 5" id="KW-0472">Membrane</keyword>
<keyword evidence="5" id="KW-0560">Oxidoreductase</keyword>
<evidence type="ECO:0000256" key="2">
    <source>
        <dbReference type="ARBA" id="ARBA00022692"/>
    </source>
</evidence>
<gene>
    <name evidence="7" type="ORF">VC83_05443</name>
</gene>
<dbReference type="PANTHER" id="PTHR14624">
    <property type="entry name" value="DFG10 PROTEIN"/>
    <property type="match status" value="1"/>
</dbReference>
<name>A0A177AAJ8_9PEZI</name>
<dbReference type="AlphaFoldDB" id="A0A177AAJ8"/>
<evidence type="ECO:0000256" key="5">
    <source>
        <dbReference type="RuleBase" id="RU367081"/>
    </source>
</evidence>
<dbReference type="EC" id="1.3.1.94" evidence="5"/>
<protein>
    <recommendedName>
        <fullName evidence="5">Polyprenal reductase</fullName>
        <ecNumber evidence="5">1.3.1.94</ecNumber>
    </recommendedName>
</protein>
<evidence type="ECO:0000256" key="3">
    <source>
        <dbReference type="ARBA" id="ARBA00022989"/>
    </source>
</evidence>